<feature type="domain" description="HSF-type DNA-binding" evidence="11">
    <location>
        <begin position="62"/>
        <end position="86"/>
    </location>
</feature>
<evidence type="ECO:0000256" key="5">
    <source>
        <dbReference type="ARBA" id="ARBA00023016"/>
    </source>
</evidence>
<name>A0AAN7LXX4_TRANT</name>
<evidence type="ECO:0000256" key="6">
    <source>
        <dbReference type="ARBA" id="ARBA00023125"/>
    </source>
</evidence>
<evidence type="ECO:0000256" key="1">
    <source>
        <dbReference type="ARBA" id="ARBA00004123"/>
    </source>
</evidence>
<evidence type="ECO:0000256" key="7">
    <source>
        <dbReference type="ARBA" id="ARBA00023163"/>
    </source>
</evidence>
<reference evidence="12 13" key="1">
    <citation type="journal article" date="2023" name="Hortic Res">
        <title>Pangenome of water caltrop reveals structural variations and asymmetric subgenome divergence after allopolyploidization.</title>
        <authorList>
            <person name="Zhang X."/>
            <person name="Chen Y."/>
            <person name="Wang L."/>
            <person name="Yuan Y."/>
            <person name="Fang M."/>
            <person name="Shi L."/>
            <person name="Lu R."/>
            <person name="Comes H.P."/>
            <person name="Ma Y."/>
            <person name="Chen Y."/>
            <person name="Huang G."/>
            <person name="Zhou Y."/>
            <person name="Zheng Z."/>
            <person name="Qiu Y."/>
        </authorList>
    </citation>
    <scope>NUCLEOTIDE SEQUENCE [LARGE SCALE GENOMIC DNA]</scope>
    <source>
        <strain evidence="12">F231</strain>
    </source>
</reference>
<dbReference type="PANTHER" id="PTHR10015">
    <property type="entry name" value="HEAT SHOCK TRANSCRIPTION FACTOR"/>
    <property type="match status" value="1"/>
</dbReference>
<comment type="subcellular location">
    <subcellularLocation>
        <location evidence="1">Nucleus</location>
    </subcellularLocation>
</comment>
<evidence type="ECO:0000256" key="4">
    <source>
        <dbReference type="ARBA" id="ARBA00023015"/>
    </source>
</evidence>
<dbReference type="Gene3D" id="1.10.10.10">
    <property type="entry name" value="Winged helix-like DNA-binding domain superfamily/Winged helix DNA-binding domain"/>
    <property type="match status" value="1"/>
</dbReference>
<sequence>MDGRPRQRADLSGQARKPTPPPFLLKTYKLVEDLETDEVISWNADGSGFIVWKPPEFARDLLPKLFKHCNFSSFVRQLNTYGFRKVATARWEFCNDMFRKGKKELLCEIRRRKPFSNKKQHQLNFDNGGERSPSTTSSSDYSSLVDENRRLREENKALRWEILSTKSKCEELLHLVSNYAGNDEAGGKADRKENGPKLFGVRLGGGCDDHHTSKEEEEECSRRDQTRKFTLSDQRVYVGPAQ</sequence>
<dbReference type="FunFam" id="1.10.10.10:FF:000037">
    <property type="entry name" value="Heat stress transcription factor B-4"/>
    <property type="match status" value="1"/>
</dbReference>
<dbReference type="GO" id="GO:0003700">
    <property type="term" value="F:DNA-binding transcription factor activity"/>
    <property type="evidence" value="ECO:0007669"/>
    <property type="project" value="InterPro"/>
</dbReference>
<evidence type="ECO:0000313" key="12">
    <source>
        <dbReference type="EMBL" id="KAK4798088.1"/>
    </source>
</evidence>
<evidence type="ECO:0000256" key="3">
    <source>
        <dbReference type="ARBA" id="ARBA00022553"/>
    </source>
</evidence>
<keyword evidence="7" id="KW-0804">Transcription</keyword>
<dbReference type="SUPFAM" id="SSF46785">
    <property type="entry name" value="Winged helix' DNA-binding domain"/>
    <property type="match status" value="1"/>
</dbReference>
<evidence type="ECO:0000256" key="2">
    <source>
        <dbReference type="ARBA" id="ARBA00011233"/>
    </source>
</evidence>
<dbReference type="PROSITE" id="PS00434">
    <property type="entry name" value="HSF_DOMAIN"/>
    <property type="match status" value="1"/>
</dbReference>
<evidence type="ECO:0000259" key="11">
    <source>
        <dbReference type="PROSITE" id="PS00434"/>
    </source>
</evidence>
<evidence type="ECO:0000256" key="10">
    <source>
        <dbReference type="SAM" id="MobiDB-lite"/>
    </source>
</evidence>
<comment type="similarity">
    <text evidence="9">Belongs to the HSF family.</text>
</comment>
<dbReference type="InterPro" id="IPR036390">
    <property type="entry name" value="WH_DNA-bd_sf"/>
</dbReference>
<dbReference type="GO" id="GO:0005634">
    <property type="term" value="C:nucleus"/>
    <property type="evidence" value="ECO:0007669"/>
    <property type="project" value="UniProtKB-SubCell"/>
</dbReference>
<dbReference type="PANTHER" id="PTHR10015:SF285">
    <property type="entry name" value="HEAT STRESS TRANSCRIPTION FACTOR B-3"/>
    <property type="match status" value="1"/>
</dbReference>
<comment type="subunit">
    <text evidence="2">Homotrimer.</text>
</comment>
<comment type="caution">
    <text evidence="12">The sequence shown here is derived from an EMBL/GenBank/DDBJ whole genome shotgun (WGS) entry which is preliminary data.</text>
</comment>
<evidence type="ECO:0000256" key="9">
    <source>
        <dbReference type="RuleBase" id="RU004020"/>
    </source>
</evidence>
<evidence type="ECO:0000256" key="8">
    <source>
        <dbReference type="ARBA" id="ARBA00023242"/>
    </source>
</evidence>
<dbReference type="AlphaFoldDB" id="A0AAN7LXX4"/>
<feature type="compositionally biased region" description="Low complexity" evidence="10">
    <location>
        <begin position="132"/>
        <end position="143"/>
    </location>
</feature>
<keyword evidence="4" id="KW-0805">Transcription regulation</keyword>
<keyword evidence="8" id="KW-0539">Nucleus</keyword>
<keyword evidence="6" id="KW-0238">DNA-binding</keyword>
<gene>
    <name evidence="12" type="ORF">SAY86_030414</name>
</gene>
<dbReference type="GO" id="GO:0006357">
    <property type="term" value="P:regulation of transcription by RNA polymerase II"/>
    <property type="evidence" value="ECO:0007669"/>
    <property type="project" value="TreeGrafter"/>
</dbReference>
<keyword evidence="3" id="KW-0597">Phosphoprotein</keyword>
<evidence type="ECO:0000313" key="13">
    <source>
        <dbReference type="Proteomes" id="UP001346149"/>
    </source>
</evidence>
<keyword evidence="13" id="KW-1185">Reference proteome</keyword>
<dbReference type="GO" id="GO:0000978">
    <property type="term" value="F:RNA polymerase II cis-regulatory region sequence-specific DNA binding"/>
    <property type="evidence" value="ECO:0007669"/>
    <property type="project" value="TreeGrafter"/>
</dbReference>
<proteinExistence type="inferred from homology"/>
<feature type="region of interest" description="Disordered" evidence="10">
    <location>
        <begin position="1"/>
        <end position="20"/>
    </location>
</feature>
<accession>A0AAN7LXX4</accession>
<dbReference type="InterPro" id="IPR000232">
    <property type="entry name" value="HSF_DNA-bd"/>
</dbReference>
<dbReference type="SMART" id="SM00415">
    <property type="entry name" value="HSF"/>
    <property type="match status" value="1"/>
</dbReference>
<protein>
    <recommendedName>
        <fullName evidence="11">HSF-type DNA-binding domain-containing protein</fullName>
    </recommendedName>
</protein>
<dbReference type="EMBL" id="JAXQNO010000005">
    <property type="protein sequence ID" value="KAK4798088.1"/>
    <property type="molecule type" value="Genomic_DNA"/>
</dbReference>
<feature type="compositionally biased region" description="Basic and acidic residues" evidence="10">
    <location>
        <begin position="207"/>
        <end position="226"/>
    </location>
</feature>
<feature type="region of interest" description="Disordered" evidence="10">
    <location>
        <begin position="118"/>
        <end position="145"/>
    </location>
</feature>
<feature type="region of interest" description="Disordered" evidence="10">
    <location>
        <begin position="200"/>
        <end position="226"/>
    </location>
</feature>
<dbReference type="Proteomes" id="UP001346149">
    <property type="component" value="Unassembled WGS sequence"/>
</dbReference>
<keyword evidence="5" id="KW-0346">Stress response</keyword>
<dbReference type="Pfam" id="PF00447">
    <property type="entry name" value="HSF_DNA-bind"/>
    <property type="match status" value="1"/>
</dbReference>
<dbReference type="PRINTS" id="PR00056">
    <property type="entry name" value="HSFDOMAIN"/>
</dbReference>
<organism evidence="12 13">
    <name type="scientific">Trapa natans</name>
    <name type="common">Water chestnut</name>
    <dbReference type="NCBI Taxonomy" id="22666"/>
    <lineage>
        <taxon>Eukaryota</taxon>
        <taxon>Viridiplantae</taxon>
        <taxon>Streptophyta</taxon>
        <taxon>Embryophyta</taxon>
        <taxon>Tracheophyta</taxon>
        <taxon>Spermatophyta</taxon>
        <taxon>Magnoliopsida</taxon>
        <taxon>eudicotyledons</taxon>
        <taxon>Gunneridae</taxon>
        <taxon>Pentapetalae</taxon>
        <taxon>rosids</taxon>
        <taxon>malvids</taxon>
        <taxon>Myrtales</taxon>
        <taxon>Lythraceae</taxon>
        <taxon>Trapa</taxon>
    </lineage>
</organism>
<dbReference type="InterPro" id="IPR036388">
    <property type="entry name" value="WH-like_DNA-bd_sf"/>
</dbReference>